<feature type="domain" description="OmpR/PhoB-type" evidence="7">
    <location>
        <begin position="1"/>
        <end position="101"/>
    </location>
</feature>
<dbReference type="Pfam" id="PF13424">
    <property type="entry name" value="TPR_12"/>
    <property type="match status" value="1"/>
</dbReference>
<keyword evidence="9" id="KW-1185">Reference proteome</keyword>
<dbReference type="PROSITE" id="PS50005">
    <property type="entry name" value="TPR"/>
    <property type="match status" value="1"/>
</dbReference>
<dbReference type="InterPro" id="IPR005158">
    <property type="entry name" value="BTAD"/>
</dbReference>
<evidence type="ECO:0000259" key="7">
    <source>
        <dbReference type="PROSITE" id="PS51755"/>
    </source>
</evidence>
<dbReference type="SMART" id="SM01043">
    <property type="entry name" value="BTAD"/>
    <property type="match status" value="1"/>
</dbReference>
<evidence type="ECO:0000256" key="2">
    <source>
        <dbReference type="ARBA" id="ARBA00023015"/>
    </source>
</evidence>
<keyword evidence="5" id="KW-0802">TPR repeat</keyword>
<evidence type="ECO:0000313" key="8">
    <source>
        <dbReference type="EMBL" id="MFC4855951.1"/>
    </source>
</evidence>
<comment type="similarity">
    <text evidence="1">Belongs to the AfsR/DnrI/RedD regulatory family.</text>
</comment>
<evidence type="ECO:0000256" key="4">
    <source>
        <dbReference type="ARBA" id="ARBA00023163"/>
    </source>
</evidence>
<gene>
    <name evidence="8" type="ORF">ACFPCV_20760</name>
</gene>
<dbReference type="SUPFAM" id="SSF48452">
    <property type="entry name" value="TPR-like"/>
    <property type="match status" value="3"/>
</dbReference>
<dbReference type="InterPro" id="IPR051677">
    <property type="entry name" value="AfsR-DnrI-RedD_regulator"/>
</dbReference>
<protein>
    <submittedName>
        <fullName evidence="8">BTAD domain-containing putative transcriptional regulator</fullName>
    </submittedName>
</protein>
<feature type="repeat" description="TPR" evidence="5">
    <location>
        <begin position="861"/>
        <end position="894"/>
    </location>
</feature>
<dbReference type="Pfam" id="PF00486">
    <property type="entry name" value="Trans_reg_C"/>
    <property type="match status" value="1"/>
</dbReference>
<dbReference type="Gene3D" id="1.10.10.10">
    <property type="entry name" value="Winged helix-like DNA-binding domain superfamily/Winged helix DNA-binding domain"/>
    <property type="match status" value="1"/>
</dbReference>
<keyword evidence="3 6" id="KW-0238">DNA-binding</keyword>
<evidence type="ECO:0000256" key="3">
    <source>
        <dbReference type="ARBA" id="ARBA00023125"/>
    </source>
</evidence>
<dbReference type="Gene3D" id="3.40.50.300">
    <property type="entry name" value="P-loop containing nucleotide triphosphate hydrolases"/>
    <property type="match status" value="1"/>
</dbReference>
<comment type="caution">
    <text evidence="8">The sequence shown here is derived from an EMBL/GenBank/DDBJ whole genome shotgun (WGS) entry which is preliminary data.</text>
</comment>
<dbReference type="Pfam" id="PF03704">
    <property type="entry name" value="BTAD"/>
    <property type="match status" value="1"/>
</dbReference>
<evidence type="ECO:0000313" key="9">
    <source>
        <dbReference type="Proteomes" id="UP001595859"/>
    </source>
</evidence>
<dbReference type="Pfam" id="PF00931">
    <property type="entry name" value="NB-ARC"/>
    <property type="match status" value="1"/>
</dbReference>
<dbReference type="InterPro" id="IPR011990">
    <property type="entry name" value="TPR-like_helical_dom_sf"/>
</dbReference>
<sequence>MVSDDAADTTFRILGPIEVEGPAGPVHIPPGRQQVILALLLVEANQIVSTEHIVDALWDDQPPDTARTQVQICVSRLRKNMAAGGLDVAIDTRPPGYRLQVPGAHLDAHTFTARVSEARVLADEGRAAEAAALLRAAVGSWRGPCLHGMPNRALRTRALRLDEERLSATEDYLGLELDLGKHFQLVGEMTRLVHEHPLRERLRGLLMIALHRSGRQAEALEVYRSGRGLLIEELGLEPGPELRLLESTILSGADELRLAPAADAAAGAAPPVAEEPAPVAQVERPRQLPADTADFVGHDDLIHTAESVLTGADRAIGVVVIVGRPGVGKSTVVTHIGHRMARDHFPDGQLYCDLRGTGTDPSATADVLGRFLLALGIPGPMIPGGLDGRVEMYRTLLAERRVLVVLDDAVSERQVLPLLPGSSNCAVLITSRTRLTGVPGARQLDLDVLGADDALALLRRVIGPGRVDRELESAGALVRTVGGLPLALRIIAARLAARPHWSLASMVHRLASERHRLDELAHGEMTVRASLSLTHDGLDPAARRLFGLLSLAEGTTLPGWLAGAVLDHDHPFPSDLLEPLVDVQMLEVAAVESTGEFRYRFQDMVRLFARERLAAEVEPADHAGAVARVVGGWLALAERAHRRVYGGDYAVLHGTGARWLPPAGYVDQVLAEPLDWMAGEQANLCAAVAQAAKWGLDELCWDLAVTVATLCELRGYLVDWQRTHDDALVATRRAGNTRGTAALLASLGTLDIYRGEHTRSRATLTEALGLFVALDDPRGLGLCRRDLALLARYAGEDDQALTLYQQALEDFGRVDDAVGRASVFTQRAHILSRHGQRELAGTQLAEAMEIYRAIGYEGGIAHTLRRIGQLQAQAGEFEQATRTLTEVLEMVRHSRDVIGEGHLLCNLGEVSAAAHRYDLARMYYEQALTARENIMDHAGAATVRVALADVLTRLEQPKLGAGLLTQALSTFTELGMDRERAAAERALGTITAAPAEPATR</sequence>
<dbReference type="SUPFAM" id="SSF52540">
    <property type="entry name" value="P-loop containing nucleoside triphosphate hydrolases"/>
    <property type="match status" value="1"/>
</dbReference>
<dbReference type="PRINTS" id="PR00364">
    <property type="entry name" value="DISEASERSIST"/>
</dbReference>
<dbReference type="InterPro" id="IPR027417">
    <property type="entry name" value="P-loop_NTPase"/>
</dbReference>
<dbReference type="Gene3D" id="1.25.40.10">
    <property type="entry name" value="Tetratricopeptide repeat domain"/>
    <property type="match status" value="2"/>
</dbReference>
<evidence type="ECO:0000256" key="5">
    <source>
        <dbReference type="PROSITE-ProRule" id="PRU00339"/>
    </source>
</evidence>
<dbReference type="CDD" id="cd15831">
    <property type="entry name" value="BTAD"/>
    <property type="match status" value="1"/>
</dbReference>
<dbReference type="InterPro" id="IPR002182">
    <property type="entry name" value="NB-ARC"/>
</dbReference>
<evidence type="ECO:0000256" key="6">
    <source>
        <dbReference type="PROSITE-ProRule" id="PRU01091"/>
    </source>
</evidence>
<accession>A0ABV9S5R0</accession>
<dbReference type="RefSeq" id="WP_378057918.1">
    <property type="nucleotide sequence ID" value="NZ_JBHSIS010000009.1"/>
</dbReference>
<organism evidence="8 9">
    <name type="scientific">Actinophytocola glycyrrhizae</name>
    <dbReference type="NCBI Taxonomy" id="2044873"/>
    <lineage>
        <taxon>Bacteria</taxon>
        <taxon>Bacillati</taxon>
        <taxon>Actinomycetota</taxon>
        <taxon>Actinomycetes</taxon>
        <taxon>Pseudonocardiales</taxon>
        <taxon>Pseudonocardiaceae</taxon>
    </lineage>
</organism>
<dbReference type="SUPFAM" id="SSF46894">
    <property type="entry name" value="C-terminal effector domain of the bipartite response regulators"/>
    <property type="match status" value="1"/>
</dbReference>
<dbReference type="SMART" id="SM00862">
    <property type="entry name" value="Trans_reg_C"/>
    <property type="match status" value="1"/>
</dbReference>
<dbReference type="PROSITE" id="PS51755">
    <property type="entry name" value="OMPR_PHOB"/>
    <property type="match status" value="1"/>
</dbReference>
<dbReference type="InterPro" id="IPR003593">
    <property type="entry name" value="AAA+_ATPase"/>
</dbReference>
<dbReference type="SMART" id="SM00028">
    <property type="entry name" value="TPR"/>
    <property type="match status" value="4"/>
</dbReference>
<dbReference type="PANTHER" id="PTHR35807:SF1">
    <property type="entry name" value="TRANSCRIPTIONAL REGULATOR REDD"/>
    <property type="match status" value="1"/>
</dbReference>
<dbReference type="EMBL" id="JBHSIS010000009">
    <property type="protein sequence ID" value="MFC4855951.1"/>
    <property type="molecule type" value="Genomic_DNA"/>
</dbReference>
<evidence type="ECO:0000256" key="1">
    <source>
        <dbReference type="ARBA" id="ARBA00005820"/>
    </source>
</evidence>
<name>A0ABV9S5R0_9PSEU</name>
<dbReference type="PANTHER" id="PTHR35807">
    <property type="entry name" value="TRANSCRIPTIONAL REGULATOR REDD-RELATED"/>
    <property type="match status" value="1"/>
</dbReference>
<feature type="DNA-binding region" description="OmpR/PhoB-type" evidence="6">
    <location>
        <begin position="1"/>
        <end position="101"/>
    </location>
</feature>
<keyword evidence="2" id="KW-0805">Transcription regulation</keyword>
<dbReference type="InterPro" id="IPR036388">
    <property type="entry name" value="WH-like_DNA-bd_sf"/>
</dbReference>
<dbReference type="InterPro" id="IPR016032">
    <property type="entry name" value="Sig_transdc_resp-reg_C-effctor"/>
</dbReference>
<dbReference type="SMART" id="SM00382">
    <property type="entry name" value="AAA"/>
    <property type="match status" value="1"/>
</dbReference>
<keyword evidence="4" id="KW-0804">Transcription</keyword>
<dbReference type="InterPro" id="IPR019734">
    <property type="entry name" value="TPR_rpt"/>
</dbReference>
<proteinExistence type="inferred from homology"/>
<dbReference type="Proteomes" id="UP001595859">
    <property type="component" value="Unassembled WGS sequence"/>
</dbReference>
<dbReference type="InterPro" id="IPR001867">
    <property type="entry name" value="OmpR/PhoB-type_DNA-bd"/>
</dbReference>
<reference evidence="9" key="1">
    <citation type="journal article" date="2019" name="Int. J. Syst. Evol. Microbiol.">
        <title>The Global Catalogue of Microorganisms (GCM) 10K type strain sequencing project: providing services to taxonomists for standard genome sequencing and annotation.</title>
        <authorList>
            <consortium name="The Broad Institute Genomics Platform"/>
            <consortium name="The Broad Institute Genome Sequencing Center for Infectious Disease"/>
            <person name="Wu L."/>
            <person name="Ma J."/>
        </authorList>
    </citation>
    <scope>NUCLEOTIDE SEQUENCE [LARGE SCALE GENOMIC DNA]</scope>
    <source>
        <strain evidence="9">ZS-22-S1</strain>
    </source>
</reference>